<organism evidence="6 7">
    <name type="scientific">Plasmodium malariae</name>
    <dbReference type="NCBI Taxonomy" id="5858"/>
    <lineage>
        <taxon>Eukaryota</taxon>
        <taxon>Sar</taxon>
        <taxon>Alveolata</taxon>
        <taxon>Apicomplexa</taxon>
        <taxon>Aconoidasida</taxon>
        <taxon>Haemosporida</taxon>
        <taxon>Plasmodiidae</taxon>
        <taxon>Plasmodium</taxon>
        <taxon>Plasmodium (Plasmodium)</taxon>
    </lineage>
</organism>
<dbReference type="SMART" id="SM00884">
    <property type="entry name" value="Cullin_Nedd8"/>
    <property type="match status" value="1"/>
</dbReference>
<evidence type="ECO:0000259" key="5">
    <source>
        <dbReference type="PROSITE" id="PS50069"/>
    </source>
</evidence>
<dbReference type="EMBL" id="FLQW01000960">
    <property type="protein sequence ID" value="SBS86987.1"/>
    <property type="molecule type" value="Genomic_DNA"/>
</dbReference>
<evidence type="ECO:0000256" key="3">
    <source>
        <dbReference type="RuleBase" id="RU003829"/>
    </source>
</evidence>
<dbReference type="PANTHER" id="PTHR11932">
    <property type="entry name" value="CULLIN"/>
    <property type="match status" value="1"/>
</dbReference>
<evidence type="ECO:0000256" key="4">
    <source>
        <dbReference type="SAM" id="MobiDB-lite"/>
    </source>
</evidence>
<dbReference type="SMART" id="SM00182">
    <property type="entry name" value="CULLIN"/>
    <property type="match status" value="1"/>
</dbReference>
<comment type="similarity">
    <text evidence="1 2 3">Belongs to the cullin family.</text>
</comment>
<dbReference type="GO" id="GO:0006511">
    <property type="term" value="P:ubiquitin-dependent protein catabolic process"/>
    <property type="evidence" value="ECO:0007669"/>
    <property type="project" value="InterPro"/>
</dbReference>
<evidence type="ECO:0000256" key="2">
    <source>
        <dbReference type="PROSITE-ProRule" id="PRU00330"/>
    </source>
</evidence>
<name>A0A1A8W248_PLAMA</name>
<dbReference type="GO" id="GO:0031625">
    <property type="term" value="F:ubiquitin protein ligase binding"/>
    <property type="evidence" value="ECO:0007669"/>
    <property type="project" value="InterPro"/>
</dbReference>
<dbReference type="InterPro" id="IPR036390">
    <property type="entry name" value="WH_DNA-bd_sf"/>
</dbReference>
<proteinExistence type="inferred from homology"/>
<evidence type="ECO:0000313" key="6">
    <source>
        <dbReference type="EMBL" id="SBS86987.1"/>
    </source>
</evidence>
<dbReference type="Gene3D" id="3.30.230.130">
    <property type="entry name" value="Cullin, Chain C, Domain 2"/>
    <property type="match status" value="1"/>
</dbReference>
<dbReference type="AlphaFoldDB" id="A0A1A8W248"/>
<dbReference type="InterPro" id="IPR019559">
    <property type="entry name" value="Cullin_neddylation_domain"/>
</dbReference>
<feature type="domain" description="Cullin family profile" evidence="5">
    <location>
        <begin position="702"/>
        <end position="1007"/>
    </location>
</feature>
<protein>
    <submittedName>
        <fullName evidence="6">Cullin-like protein, putative</fullName>
    </submittedName>
</protein>
<feature type="region of interest" description="Disordered" evidence="4">
    <location>
        <begin position="663"/>
        <end position="702"/>
    </location>
</feature>
<dbReference type="VEuPathDB" id="PlasmoDB:PmUG01_11033800"/>
<feature type="compositionally biased region" description="Basic and acidic residues" evidence="4">
    <location>
        <begin position="663"/>
        <end position="684"/>
    </location>
</feature>
<gene>
    <name evidence="6" type="ORF">PMALA_018010</name>
</gene>
<dbReference type="SUPFAM" id="SSF74788">
    <property type="entry name" value="Cullin repeat-like"/>
    <property type="match status" value="1"/>
</dbReference>
<dbReference type="InterPro" id="IPR036317">
    <property type="entry name" value="Cullin_homology_sf"/>
</dbReference>
<reference evidence="7" key="1">
    <citation type="submission" date="2016-05" db="EMBL/GenBank/DDBJ databases">
        <authorList>
            <person name="Naeem Raeece"/>
        </authorList>
    </citation>
    <scope>NUCLEOTIDE SEQUENCE [LARGE SCALE GENOMIC DNA]</scope>
</reference>
<evidence type="ECO:0000256" key="1">
    <source>
        <dbReference type="ARBA" id="ARBA00006019"/>
    </source>
</evidence>
<dbReference type="InterPro" id="IPR016159">
    <property type="entry name" value="Cullin_repeat-like_dom_sf"/>
</dbReference>
<feature type="region of interest" description="Disordered" evidence="4">
    <location>
        <begin position="252"/>
        <end position="271"/>
    </location>
</feature>
<sequence length="1128" mass="132749">MLHPYSRCTPNYNSCEPFEPVNIDSEYFSECIRSYEEYINGCFDFLPFNELVVDNEKKFLIERYCDFFVFYNCERVICTIIEEQCKKKTIHFFETLDLKINNKEFKNAEDFLKYFVNIWNNFLSVIIHLEDLLKSFNSYNKITYANFDSPSYIFNELWKEYTNNFPNIKNVLISSASDYLKCDKIYCETKFYQYICLNMHDEDTSYEEGVDGCLDMKHRDRSNISISRTSNNGKGYKSFGCSSGDLTSSSYDIRGSKESNNSNRCDRGHSGGKERFDWSKLDKDMNINNDTYNSEMEKVKEEKRGNVNSTCFVSHNTGDCQIKVKKNEENIHKSGSIKMVEKINDKLLSMSLKIIDMLGLYVELEQVYKNETYAYYKEKIDKQNEQNMENGYIMDTKQIYDFPNKIENYLCHEQMRCRKFLKEETEISILKMLKELLIVKHKDILFKEENIKYCIINEKYDSLRILYLFSLNLNSTEEFCRLFFKATETLGVELINDLISKRNNINALNDSFIHLLNFKLNIDRIIIMSFRYSSFFTKRWKEVFEHFLNKGMHAESYIPVILSIYLNNLMMMHNACLKKLRKYFILNKQLKNGENINKYLLYEKSWKTYCTQPQIASKGEDIVSTDSETLFAVKKYLKNRKRKKKFLNSNKIFGLNVSKRYDDNNEENNGGKDGNEENGKKENGYDAYNGSSSSSSDSNNKKELHLHTKKIEKLFKKYHDIGKCIMNIITIVLSLFKYISDKEKFEKYYRIFMCKRLINDDSFNIILDIKVFKTLKKECGAQFTKKIETILKDMKFTSRILQNFYNELPRNSSKLLRRRKYFVNVIFNEIWDYSNIEDTIIYPQMIKLCNDYFYQYYKNYNKAKNIRFLPLFGLCTLKVNLARVSKKYTSWTNHFANASNNYDAVFAGNGSTEGPNGSSGIGGISSCNNTIKNCNSNDYGGNDADDNNGSIPNSQEKKKKKFFFTVTLLQAIVLLLFNEKNEYNISEINTQTGISNDNIIRYLKSLYSVDKTKILNYDEINQNFKLNVAFKSDNKYVIVNYSDVTYKDNEVIPALTQEDIELEDRSLHIDAGIVKFLKSDGKSSEKDICSYIKQKMNITSSEQIKNRIASLLSREFIFFQDNFYYYEL</sequence>
<dbReference type="SUPFAM" id="SSF75632">
    <property type="entry name" value="Cullin homology domain"/>
    <property type="match status" value="1"/>
</dbReference>
<dbReference type="InterPro" id="IPR016158">
    <property type="entry name" value="Cullin_homology"/>
</dbReference>
<dbReference type="InterPro" id="IPR045093">
    <property type="entry name" value="Cullin"/>
</dbReference>
<feature type="compositionally biased region" description="Low complexity" evidence="4">
    <location>
        <begin position="685"/>
        <end position="698"/>
    </location>
</feature>
<dbReference type="Pfam" id="PF00888">
    <property type="entry name" value="Cullin"/>
    <property type="match status" value="2"/>
</dbReference>
<dbReference type="Pfam" id="PF26557">
    <property type="entry name" value="Cullin_AB"/>
    <property type="match status" value="1"/>
</dbReference>
<dbReference type="InterPro" id="IPR001373">
    <property type="entry name" value="Cullin_N"/>
</dbReference>
<dbReference type="InterPro" id="IPR059120">
    <property type="entry name" value="Cullin-like_AB"/>
</dbReference>
<dbReference type="SUPFAM" id="SSF46785">
    <property type="entry name" value="Winged helix' DNA-binding domain"/>
    <property type="match status" value="1"/>
</dbReference>
<dbReference type="PROSITE" id="PS50069">
    <property type="entry name" value="CULLIN_2"/>
    <property type="match status" value="1"/>
</dbReference>
<dbReference type="Proteomes" id="UP000078597">
    <property type="component" value="Unassembled WGS sequence"/>
</dbReference>
<accession>A0A1A8W248</accession>
<evidence type="ECO:0000313" key="7">
    <source>
        <dbReference type="Proteomes" id="UP000078597"/>
    </source>
</evidence>
<dbReference type="Gene3D" id="1.20.1310.10">
    <property type="entry name" value="Cullin Repeats"/>
    <property type="match status" value="2"/>
</dbReference>